<gene>
    <name evidence="1" type="ORF">IU459_36920</name>
</gene>
<comment type="caution">
    <text evidence="1">The sequence shown here is derived from an EMBL/GenBank/DDBJ whole genome shotgun (WGS) entry which is preliminary data.</text>
</comment>
<protein>
    <submittedName>
        <fullName evidence="1">Uncharacterized protein</fullName>
    </submittedName>
</protein>
<accession>A0ABS0D791</accession>
<organism evidence="1 2">
    <name type="scientific">Nocardia amamiensis</name>
    <dbReference type="NCBI Taxonomy" id="404578"/>
    <lineage>
        <taxon>Bacteria</taxon>
        <taxon>Bacillati</taxon>
        <taxon>Actinomycetota</taxon>
        <taxon>Actinomycetes</taxon>
        <taxon>Mycobacteriales</taxon>
        <taxon>Nocardiaceae</taxon>
        <taxon>Nocardia</taxon>
    </lineage>
</organism>
<proteinExistence type="predicted"/>
<evidence type="ECO:0000313" key="2">
    <source>
        <dbReference type="Proteomes" id="UP000702209"/>
    </source>
</evidence>
<sequence>MPDFFLEPALATSLECEEAIHIYHEWGSFNGDTDRYGNPVVDVGLILQFAALPELVDMLCRCHRLSVDRHRTKLYPETAVLTRLRDGGTAPASVDS</sequence>
<keyword evidence="2" id="KW-1185">Reference proteome</keyword>
<evidence type="ECO:0000313" key="1">
    <source>
        <dbReference type="EMBL" id="MBF6303044.1"/>
    </source>
</evidence>
<dbReference type="Proteomes" id="UP000702209">
    <property type="component" value="Unassembled WGS sequence"/>
</dbReference>
<reference evidence="1 2" key="1">
    <citation type="submission" date="2020-10" db="EMBL/GenBank/DDBJ databases">
        <title>Identification of Nocardia species via Next-generation sequencing and recognition of intraspecies genetic diversity.</title>
        <authorList>
            <person name="Li P."/>
            <person name="Li P."/>
            <person name="Lu B."/>
        </authorList>
    </citation>
    <scope>NUCLEOTIDE SEQUENCE [LARGE SCALE GENOMIC DNA]</scope>
    <source>
        <strain evidence="1 2">BJ06-0157</strain>
    </source>
</reference>
<name>A0ABS0D791_9NOCA</name>
<dbReference type="RefSeq" id="WP_195134219.1">
    <property type="nucleotide sequence ID" value="NZ_JADLQX010000118.1"/>
</dbReference>
<dbReference type="EMBL" id="JADLQX010000118">
    <property type="protein sequence ID" value="MBF6303044.1"/>
    <property type="molecule type" value="Genomic_DNA"/>
</dbReference>